<name>A0A4R4XC52_9ACTN</name>
<keyword evidence="1" id="KW-0812">Transmembrane</keyword>
<feature type="domain" description="Nudix hydrolase" evidence="2">
    <location>
        <begin position="339"/>
        <end position="491"/>
    </location>
</feature>
<dbReference type="AlphaFoldDB" id="A0A4R4XC52"/>
<keyword evidence="1" id="KW-1133">Transmembrane helix</keyword>
<dbReference type="Gene3D" id="3.90.79.10">
    <property type="entry name" value="Nucleoside Triphosphate Pyrophosphohydrolase"/>
    <property type="match status" value="1"/>
</dbReference>
<dbReference type="InterPro" id="IPR015797">
    <property type="entry name" value="NUDIX_hydrolase-like_dom_sf"/>
</dbReference>
<sequence>MSNGLDRDGGGGIDFDVVVGWSNIVGAGLALIALVIGALLGWSRFQAYALFSRRRRYLLPALRRAGWKVGRWRFGLSTKRLVAQRVTRGKPLVQEEIAWISSMIAAFADEELPGWKPRVRIPFTFAGVKDGPEYERRMLLLADGYDAYAVAVRRRWLLRSTAGPLVAEEYACARATAGQLRRWSTFHPLDLADEGPIPRGSGVELRPVAGADGITFERAVRLVAWPYMNTARSPITFASVGVSFQPYRVALQGQPVSASPDGLERELMCVVDEAKVAQVDLQSFDGVLTRWHGPGLRVEMDRVTGRQKLHLCISETTYFAFRATQSPAGAAVSRTPGLSRLLSLSLLAMDRDEKVLLVRRSDYVVYPGAFASTVSGNCELASREGVRADVDPHGFPDAIAALVRETREELGLDLSGDDAQLGALGIVEVDTELELGTHLLIATALLPGSADDFTLDRAKVDPVEGVWEVGETALVIDLPKATRTATMAERYVNWLRSSPELVPHAVGGLLLLLITRQQLRERRAERAASAGRAGVELDWTVADLARWLKAPPPPRPPDASAFVSEHALWQ</sequence>
<proteinExistence type="predicted"/>
<dbReference type="SUPFAM" id="SSF55811">
    <property type="entry name" value="Nudix"/>
    <property type="match status" value="1"/>
</dbReference>
<dbReference type="InterPro" id="IPR000086">
    <property type="entry name" value="NUDIX_hydrolase_dom"/>
</dbReference>
<evidence type="ECO:0000313" key="4">
    <source>
        <dbReference type="Proteomes" id="UP000295172"/>
    </source>
</evidence>
<comment type="caution">
    <text evidence="3">The sequence shown here is derived from an EMBL/GenBank/DDBJ whole genome shotgun (WGS) entry which is preliminary data.</text>
</comment>
<evidence type="ECO:0000313" key="3">
    <source>
        <dbReference type="EMBL" id="TDD28271.1"/>
    </source>
</evidence>
<evidence type="ECO:0000256" key="1">
    <source>
        <dbReference type="SAM" id="Phobius"/>
    </source>
</evidence>
<feature type="transmembrane region" description="Helical" evidence="1">
    <location>
        <begin position="20"/>
        <end position="45"/>
    </location>
</feature>
<accession>A0A4R4XC52</accession>
<protein>
    <recommendedName>
        <fullName evidence="2">Nudix hydrolase domain-containing protein</fullName>
    </recommendedName>
</protein>
<dbReference type="OrthoDB" id="5149252at2"/>
<dbReference type="EMBL" id="SMKR01000023">
    <property type="protein sequence ID" value="TDD28271.1"/>
    <property type="molecule type" value="Genomic_DNA"/>
</dbReference>
<evidence type="ECO:0000259" key="2">
    <source>
        <dbReference type="PROSITE" id="PS51462"/>
    </source>
</evidence>
<gene>
    <name evidence="3" type="ORF">E1218_07710</name>
</gene>
<dbReference type="PROSITE" id="PS51462">
    <property type="entry name" value="NUDIX"/>
    <property type="match status" value="1"/>
</dbReference>
<dbReference type="RefSeq" id="WP_132317738.1">
    <property type="nucleotide sequence ID" value="NZ_SMKR01000023.1"/>
</dbReference>
<organism evidence="3 4">
    <name type="scientific">Kribbella turkmenica</name>
    <dbReference type="NCBI Taxonomy" id="2530375"/>
    <lineage>
        <taxon>Bacteria</taxon>
        <taxon>Bacillati</taxon>
        <taxon>Actinomycetota</taxon>
        <taxon>Actinomycetes</taxon>
        <taxon>Propionibacteriales</taxon>
        <taxon>Kribbellaceae</taxon>
        <taxon>Kribbella</taxon>
    </lineage>
</organism>
<keyword evidence="1" id="KW-0472">Membrane</keyword>
<dbReference type="Proteomes" id="UP000295172">
    <property type="component" value="Unassembled WGS sequence"/>
</dbReference>
<reference evidence="3 4" key="1">
    <citation type="submission" date="2019-02" db="EMBL/GenBank/DDBJ databases">
        <title>Draft genome sequences of novel Actinobacteria.</title>
        <authorList>
            <person name="Sahin N."/>
            <person name="Ay H."/>
            <person name="Saygin H."/>
        </authorList>
    </citation>
    <scope>NUCLEOTIDE SEQUENCE [LARGE SCALE GENOMIC DNA]</scope>
    <source>
        <strain evidence="3 4">16K104</strain>
    </source>
</reference>
<keyword evidence="4" id="KW-1185">Reference proteome</keyword>